<protein>
    <submittedName>
        <fullName evidence="2">Uncharacterized protein</fullName>
    </submittedName>
</protein>
<name>E3J6V8_PSEI1</name>
<proteinExistence type="predicted"/>
<keyword evidence="1" id="KW-1133">Transmembrane helix</keyword>
<accession>E3J6V8</accession>
<dbReference type="AlphaFoldDB" id="E3J6V8"/>
<sequence length="66" mass="7327">MTAKIRAFFAFWYDFIVGDDWRVALGVALGVAATGAIHTAIPAWWLLPLAVAVLLPFTLWRASRSH</sequence>
<reference evidence="2 3" key="1">
    <citation type="submission" date="2010-10" db="EMBL/GenBank/DDBJ databases">
        <title>Complete sequence of Frankia sp. EuI1c.</title>
        <authorList>
            <consortium name="US DOE Joint Genome Institute"/>
            <person name="Lucas S."/>
            <person name="Copeland A."/>
            <person name="Lapidus A."/>
            <person name="Cheng J.-F."/>
            <person name="Bruce D."/>
            <person name="Goodwin L."/>
            <person name="Pitluck S."/>
            <person name="Chertkov O."/>
            <person name="Detter J.C."/>
            <person name="Han C."/>
            <person name="Tapia R."/>
            <person name="Land M."/>
            <person name="Hauser L."/>
            <person name="Jeffries C."/>
            <person name="Kyrpides N."/>
            <person name="Ivanova N."/>
            <person name="Mikhailova N."/>
            <person name="Beauchemin N."/>
            <person name="Sen A."/>
            <person name="Sur S.A."/>
            <person name="Gtari M."/>
            <person name="Wall L."/>
            <person name="Tisa L."/>
            <person name="Woyke T."/>
        </authorList>
    </citation>
    <scope>NUCLEOTIDE SEQUENCE [LARGE SCALE GENOMIC DNA]</scope>
    <source>
        <strain evidence="3">DSM 45817 / CECT 9037 / EuI1c</strain>
    </source>
</reference>
<dbReference type="eggNOG" id="ENOG502ZMCX">
    <property type="taxonomic scope" value="Bacteria"/>
</dbReference>
<gene>
    <name evidence="2" type="ordered locus">FraEuI1c_5189</name>
</gene>
<keyword evidence="1" id="KW-0472">Membrane</keyword>
<dbReference type="KEGG" id="fri:FraEuI1c_5189"/>
<keyword evidence="1" id="KW-0812">Transmembrane</keyword>
<dbReference type="STRING" id="298654.FraEuI1c_5189"/>
<evidence type="ECO:0000313" key="3">
    <source>
        <dbReference type="Proteomes" id="UP000002484"/>
    </source>
</evidence>
<evidence type="ECO:0000313" key="2">
    <source>
        <dbReference type="EMBL" id="ADP83178.1"/>
    </source>
</evidence>
<feature type="transmembrane region" description="Helical" evidence="1">
    <location>
        <begin position="21"/>
        <end position="37"/>
    </location>
</feature>
<dbReference type="Proteomes" id="UP000002484">
    <property type="component" value="Chromosome"/>
</dbReference>
<dbReference type="InParanoid" id="E3J6V8"/>
<evidence type="ECO:0000256" key="1">
    <source>
        <dbReference type="SAM" id="Phobius"/>
    </source>
</evidence>
<keyword evidence="3" id="KW-1185">Reference proteome</keyword>
<organism evidence="2 3">
    <name type="scientific">Pseudofrankia inefficax (strain DSM 45817 / CECT 9037 / DDB 130130 / EuI1c)</name>
    <name type="common">Frankia inefficax</name>
    <dbReference type="NCBI Taxonomy" id="298654"/>
    <lineage>
        <taxon>Bacteria</taxon>
        <taxon>Bacillati</taxon>
        <taxon>Actinomycetota</taxon>
        <taxon>Actinomycetes</taxon>
        <taxon>Frankiales</taxon>
        <taxon>Frankiaceae</taxon>
        <taxon>Pseudofrankia</taxon>
    </lineage>
</organism>
<dbReference type="EMBL" id="CP002299">
    <property type="protein sequence ID" value="ADP83178.1"/>
    <property type="molecule type" value="Genomic_DNA"/>
</dbReference>
<dbReference type="RefSeq" id="WP_013426296.1">
    <property type="nucleotide sequence ID" value="NC_014666.1"/>
</dbReference>
<feature type="transmembrane region" description="Helical" evidence="1">
    <location>
        <begin position="43"/>
        <end position="60"/>
    </location>
</feature>
<dbReference type="HOGENOM" id="CLU_2824852_0_0_11"/>